<dbReference type="AlphaFoldDB" id="A0A1R1MN51"/>
<dbReference type="CDD" id="cd04301">
    <property type="entry name" value="NAT_SF"/>
    <property type="match status" value="1"/>
</dbReference>
<proteinExistence type="inferred from homology"/>
<dbReference type="Gene3D" id="3.40.630.30">
    <property type="match status" value="1"/>
</dbReference>
<dbReference type="Proteomes" id="UP000187408">
    <property type="component" value="Unassembled WGS sequence"/>
</dbReference>
<dbReference type="InterPro" id="IPR006464">
    <property type="entry name" value="AcTrfase_RimI/Ard1"/>
</dbReference>
<dbReference type="PANTHER" id="PTHR43420">
    <property type="entry name" value="ACETYLTRANSFERASE"/>
    <property type="match status" value="1"/>
</dbReference>
<evidence type="ECO:0000256" key="3">
    <source>
        <dbReference type="ARBA" id="ARBA00022679"/>
    </source>
</evidence>
<evidence type="ECO:0000313" key="8">
    <source>
        <dbReference type="Proteomes" id="UP000187408"/>
    </source>
</evidence>
<dbReference type="GO" id="GO:0008080">
    <property type="term" value="F:N-acetyltransferase activity"/>
    <property type="evidence" value="ECO:0007669"/>
    <property type="project" value="InterPro"/>
</dbReference>
<gene>
    <name evidence="7" type="ORF">BLW93_00860</name>
</gene>
<evidence type="ECO:0000256" key="1">
    <source>
        <dbReference type="ARBA" id="ARBA00005395"/>
    </source>
</evidence>
<dbReference type="InterPro" id="IPR050680">
    <property type="entry name" value="YpeA/RimI_acetyltransf"/>
</dbReference>
<evidence type="ECO:0000256" key="2">
    <source>
        <dbReference type="ARBA" id="ARBA00022490"/>
    </source>
</evidence>
<dbReference type="SUPFAM" id="SSF55729">
    <property type="entry name" value="Acyl-CoA N-acyltransferases (Nat)"/>
    <property type="match status" value="1"/>
</dbReference>
<comment type="similarity">
    <text evidence="1">Belongs to the acetyltransferase family. RimI subfamily.</text>
</comment>
<evidence type="ECO:0000259" key="6">
    <source>
        <dbReference type="PROSITE" id="PS51186"/>
    </source>
</evidence>
<feature type="compositionally biased region" description="Basic and acidic residues" evidence="5">
    <location>
        <begin position="151"/>
        <end position="161"/>
    </location>
</feature>
<dbReference type="EMBL" id="MOEN01000002">
    <property type="protein sequence ID" value="OMH41251.1"/>
    <property type="molecule type" value="Genomic_DNA"/>
</dbReference>
<dbReference type="InterPro" id="IPR000182">
    <property type="entry name" value="GNAT_dom"/>
</dbReference>
<dbReference type="OrthoDB" id="9794566at2"/>
<dbReference type="RefSeq" id="WP_076712223.1">
    <property type="nucleotide sequence ID" value="NZ_MOEN01000002.1"/>
</dbReference>
<evidence type="ECO:0000256" key="5">
    <source>
        <dbReference type="SAM" id="MobiDB-lite"/>
    </source>
</evidence>
<comment type="caution">
    <text evidence="7">The sequence shown here is derived from an EMBL/GenBank/DDBJ whole genome shotgun (WGS) entry which is preliminary data.</text>
</comment>
<keyword evidence="2" id="KW-0963">Cytoplasm</keyword>
<keyword evidence="3 7" id="KW-0808">Transferase</keyword>
<accession>A0A1R1MN51</accession>
<evidence type="ECO:0000256" key="4">
    <source>
        <dbReference type="ARBA" id="ARBA00023315"/>
    </source>
</evidence>
<keyword evidence="8" id="KW-1185">Reference proteome</keyword>
<dbReference type="PROSITE" id="PS51186">
    <property type="entry name" value="GNAT"/>
    <property type="match status" value="1"/>
</dbReference>
<keyword evidence="4" id="KW-0012">Acyltransferase</keyword>
<dbReference type="Pfam" id="PF00583">
    <property type="entry name" value="Acetyltransf_1"/>
    <property type="match status" value="1"/>
</dbReference>
<dbReference type="NCBIfam" id="TIGR01575">
    <property type="entry name" value="rimI"/>
    <property type="match status" value="1"/>
</dbReference>
<sequence length="171" mass="19788">MQNLQIRTWQIKDLEEVEKLLRQISTYTGNVKRDFFSQLYTGKVALTDGKIVGFVLYWILENEVEIHAVIVDKNYRKRSIGKALMASIIDELASLQKPFTIFLEVSEKNIPALKLYQLFGFKKVAVRKNYYKNGDNALVLMLKINPTEVKDVQRRKPEKTGQGKVPPLRNT</sequence>
<protein>
    <submittedName>
        <fullName evidence="7">Ribosomal-protein-alanine N-acetyltransferase</fullName>
    </submittedName>
</protein>
<dbReference type="InterPro" id="IPR016181">
    <property type="entry name" value="Acyl_CoA_acyltransferase"/>
</dbReference>
<evidence type="ECO:0000313" key="7">
    <source>
        <dbReference type="EMBL" id="OMH41251.1"/>
    </source>
</evidence>
<feature type="domain" description="N-acetyltransferase" evidence="6">
    <location>
        <begin position="4"/>
        <end position="145"/>
    </location>
</feature>
<feature type="region of interest" description="Disordered" evidence="5">
    <location>
        <begin position="151"/>
        <end position="171"/>
    </location>
</feature>
<organism evidence="7 8">
    <name type="scientific">Desulfurobacterium indicum</name>
    <dbReference type="NCBI Taxonomy" id="1914305"/>
    <lineage>
        <taxon>Bacteria</taxon>
        <taxon>Pseudomonadati</taxon>
        <taxon>Aquificota</taxon>
        <taxon>Aquificia</taxon>
        <taxon>Desulfurobacteriales</taxon>
        <taxon>Desulfurobacteriaceae</taxon>
        <taxon>Desulfurobacterium</taxon>
    </lineage>
</organism>
<dbReference type="STRING" id="1914305.BLW93_00860"/>
<reference evidence="7 8" key="1">
    <citation type="submission" date="2016-10" db="EMBL/GenBank/DDBJ databases">
        <title>Genome sequence of a sulfur-reducing bacterium Desulfurobacterium indicum K6013.</title>
        <authorList>
            <person name="Cao J."/>
            <person name="Shao Z."/>
            <person name="Alain K."/>
            <person name="Jebbar M."/>
        </authorList>
    </citation>
    <scope>NUCLEOTIDE SEQUENCE [LARGE SCALE GENOMIC DNA]</scope>
    <source>
        <strain evidence="7 8">K6013</strain>
    </source>
</reference>
<dbReference type="PANTHER" id="PTHR43420:SF12">
    <property type="entry name" value="N-ACETYLTRANSFERASE DOMAIN-CONTAINING PROTEIN"/>
    <property type="match status" value="1"/>
</dbReference>
<name>A0A1R1MN51_9BACT</name>